<keyword evidence="1" id="KW-0812">Transmembrane</keyword>
<feature type="transmembrane region" description="Helical" evidence="1">
    <location>
        <begin position="6"/>
        <end position="26"/>
    </location>
</feature>
<protein>
    <submittedName>
        <fullName evidence="2">Uncharacterized protein</fullName>
    </submittedName>
</protein>
<evidence type="ECO:0000256" key="1">
    <source>
        <dbReference type="SAM" id="Phobius"/>
    </source>
</evidence>
<accession>A0AAE8AX14</accession>
<dbReference type="Proteomes" id="UP000828713">
    <property type="component" value="Segment"/>
</dbReference>
<name>A0AAE8AX14_9CAUD</name>
<reference evidence="2" key="1">
    <citation type="submission" date="2021-04" db="EMBL/GenBank/DDBJ databases">
        <title>The Hidden Diversity of Double-Stranded DNA Phages in the Symbiotic Bacterium Rhizobium.</title>
        <authorList>
            <person name="Santamaria R.I."/>
            <person name="Bustos P."/>
            <person name="Cauwenberghe J.V."/>
            <person name="Gonzalez V."/>
        </authorList>
    </citation>
    <scope>NUCLEOTIDE SEQUENCE</scope>
</reference>
<dbReference type="EMBL" id="MW980070">
    <property type="protein sequence ID" value="QXV74647.1"/>
    <property type="molecule type" value="Genomic_DNA"/>
</dbReference>
<proteinExistence type="predicted"/>
<keyword evidence="1" id="KW-0472">Membrane</keyword>
<keyword evidence="1" id="KW-1133">Transmembrane helix</keyword>
<sequence>MTERQSAAVSIAIIVLLTTLVIMRIISWCL</sequence>
<evidence type="ECO:0000313" key="2">
    <source>
        <dbReference type="EMBL" id="QXV74647.1"/>
    </source>
</evidence>
<evidence type="ECO:0000313" key="3">
    <source>
        <dbReference type="Proteomes" id="UP000828713"/>
    </source>
</evidence>
<keyword evidence="3" id="KW-1185">Reference proteome</keyword>
<organism evidence="2 3">
    <name type="scientific">Rhizobium phage RHEph21</name>
    <dbReference type="NCBI Taxonomy" id="2836134"/>
    <lineage>
        <taxon>Viruses</taxon>
        <taxon>Duplodnaviria</taxon>
        <taxon>Heunggongvirae</taxon>
        <taxon>Uroviricota</taxon>
        <taxon>Caudoviricetes</taxon>
        <taxon>Autographivirales</taxon>
        <taxon>Autographivirales incertae sedis</taxon>
        <taxon>Chamilpavirus</taxon>
        <taxon>Chamilpavirus RHEph21</taxon>
    </lineage>
</organism>